<keyword evidence="2" id="KW-1185">Reference proteome</keyword>
<dbReference type="RefSeq" id="WP_246015121.1">
    <property type="nucleotide sequence ID" value="NZ_CP144375.1"/>
</dbReference>
<accession>A0A3E0HP52</accession>
<dbReference type="Proteomes" id="UP000256269">
    <property type="component" value="Unassembled WGS sequence"/>
</dbReference>
<evidence type="ECO:0000313" key="2">
    <source>
        <dbReference type="Proteomes" id="UP000256269"/>
    </source>
</evidence>
<sequence>MTIFTPGDRDRLLTSLIERARGDDRITGAAVTGSGALHGTDRWSDVDFALGIAGGRDEVMADWTEHLYREHGVVHHMDVPYRAAIYRVFLLPDTLQVDIAFVPAAEFGATAPTFRLLFGTATEQPPPPRPDARDQIDMGWLYALHVRSSIERGRGWQAEHMLGGLRNAVLTLMCLRHGVPASQGRGLHLLPEDATKSALAALVGSLEDEELRRAFRAGVHLLLQEAAHVDPELAATLKEPLEAMLG</sequence>
<evidence type="ECO:0000313" key="1">
    <source>
        <dbReference type="EMBL" id="REH48224.1"/>
    </source>
</evidence>
<dbReference type="InterPro" id="IPR043519">
    <property type="entry name" value="NT_sf"/>
</dbReference>
<dbReference type="EMBL" id="QUNO01000005">
    <property type="protein sequence ID" value="REH48224.1"/>
    <property type="molecule type" value="Genomic_DNA"/>
</dbReference>
<evidence type="ECO:0008006" key="3">
    <source>
        <dbReference type="Google" id="ProtNLM"/>
    </source>
</evidence>
<comment type="caution">
    <text evidence="1">The sequence shown here is derived from an EMBL/GenBank/DDBJ whole genome shotgun (WGS) entry which is preliminary data.</text>
</comment>
<dbReference type="Gene3D" id="3.30.460.10">
    <property type="entry name" value="Beta Polymerase, domain 2"/>
    <property type="match status" value="1"/>
</dbReference>
<gene>
    <name evidence="1" type="ORF">BCF44_10582</name>
</gene>
<dbReference type="SUPFAM" id="SSF81301">
    <property type="entry name" value="Nucleotidyltransferase"/>
    <property type="match status" value="1"/>
</dbReference>
<name>A0A3E0HP52_9PSEU</name>
<reference evidence="1 2" key="1">
    <citation type="submission" date="2018-08" db="EMBL/GenBank/DDBJ databases">
        <title>Genomic Encyclopedia of Archaeal and Bacterial Type Strains, Phase II (KMG-II): from individual species to whole genera.</title>
        <authorList>
            <person name="Goeker M."/>
        </authorList>
    </citation>
    <scope>NUCLEOTIDE SEQUENCE [LARGE SCALE GENOMIC DNA]</scope>
    <source>
        <strain evidence="1 2">DSM 45791</strain>
    </source>
</reference>
<organism evidence="1 2">
    <name type="scientific">Kutzneria buriramensis</name>
    <dbReference type="NCBI Taxonomy" id="1045776"/>
    <lineage>
        <taxon>Bacteria</taxon>
        <taxon>Bacillati</taxon>
        <taxon>Actinomycetota</taxon>
        <taxon>Actinomycetes</taxon>
        <taxon>Pseudonocardiales</taxon>
        <taxon>Pseudonocardiaceae</taxon>
        <taxon>Kutzneria</taxon>
    </lineage>
</organism>
<protein>
    <recommendedName>
        <fullName evidence="3">Nucleotidyltransferase-like protein</fullName>
    </recommendedName>
</protein>
<proteinExistence type="predicted"/>
<dbReference type="AlphaFoldDB" id="A0A3E0HP52"/>